<keyword evidence="12 13" id="KW-0464">Manganese</keyword>
<feature type="binding site" evidence="13 14">
    <location>
        <position position="115"/>
    </location>
    <ligand>
        <name>a divalent metal cation</name>
        <dbReference type="ChEBI" id="CHEBI:60240"/>
    </ligand>
</feature>
<feature type="domain" description="RNase H type-2" evidence="16">
    <location>
        <begin position="16"/>
        <end position="206"/>
    </location>
</feature>
<dbReference type="InterPro" id="IPR024567">
    <property type="entry name" value="RNase_HII/HIII_dom"/>
</dbReference>
<comment type="subcellular location">
    <subcellularLocation>
        <location evidence="3 13">Cytoplasm</location>
    </subcellularLocation>
</comment>
<dbReference type="PROSITE" id="PS51975">
    <property type="entry name" value="RNASE_H_2"/>
    <property type="match status" value="1"/>
</dbReference>
<evidence type="ECO:0000256" key="4">
    <source>
        <dbReference type="ARBA" id="ARBA00008378"/>
    </source>
</evidence>
<evidence type="ECO:0000256" key="7">
    <source>
        <dbReference type="ARBA" id="ARBA00022490"/>
    </source>
</evidence>
<evidence type="ECO:0000256" key="14">
    <source>
        <dbReference type="PROSITE-ProRule" id="PRU01319"/>
    </source>
</evidence>
<dbReference type="Proteomes" id="UP001374893">
    <property type="component" value="Chromosome"/>
</dbReference>
<sequence>MPDFSLEATCWSRGLKTVAGIDEAGRGPLAGPVSAAAVILPSGFTCVGLDDSKRLSEKRRESIFEILTADPDVRWSLAFAEPDEIDSINILRATHAAMARAALGLGTRIDHCLIDGLAVPGFPMPHDGVVKGDGKSLSIAAASVIAKVARDRRMRKHALEFPHYGFDRHKGYGTKAHLEALRRHGPCPIHRRSFQPVSQLELWSGPDDTECA</sequence>
<evidence type="ECO:0000313" key="17">
    <source>
        <dbReference type="EMBL" id="BCX49993.1"/>
    </source>
</evidence>
<dbReference type="Gene3D" id="3.30.420.10">
    <property type="entry name" value="Ribonuclease H-like superfamily/Ribonuclease H"/>
    <property type="match status" value="1"/>
</dbReference>
<dbReference type="InterPro" id="IPR001352">
    <property type="entry name" value="RNase_HII/HIII"/>
</dbReference>
<organism evidence="17 18">
    <name type="scientific">Haloferula helveola</name>
    <dbReference type="NCBI Taxonomy" id="490095"/>
    <lineage>
        <taxon>Bacteria</taxon>
        <taxon>Pseudomonadati</taxon>
        <taxon>Verrucomicrobiota</taxon>
        <taxon>Verrucomicrobiia</taxon>
        <taxon>Verrucomicrobiales</taxon>
        <taxon>Verrucomicrobiaceae</taxon>
        <taxon>Haloferula</taxon>
    </lineage>
</organism>
<keyword evidence="8 13" id="KW-0540">Nuclease</keyword>
<keyword evidence="11 13" id="KW-0378">Hydrolase</keyword>
<dbReference type="EMBL" id="AP024702">
    <property type="protein sequence ID" value="BCX49993.1"/>
    <property type="molecule type" value="Genomic_DNA"/>
</dbReference>
<dbReference type="PANTHER" id="PTHR10954:SF23">
    <property type="entry name" value="RIBONUCLEASE"/>
    <property type="match status" value="1"/>
</dbReference>
<evidence type="ECO:0000256" key="13">
    <source>
        <dbReference type="HAMAP-Rule" id="MF_00052"/>
    </source>
</evidence>
<dbReference type="CDD" id="cd07182">
    <property type="entry name" value="RNase_HII_bacteria_HII_like"/>
    <property type="match status" value="1"/>
</dbReference>
<evidence type="ECO:0000256" key="1">
    <source>
        <dbReference type="ARBA" id="ARBA00000077"/>
    </source>
</evidence>
<evidence type="ECO:0000256" key="5">
    <source>
        <dbReference type="ARBA" id="ARBA00012180"/>
    </source>
</evidence>
<accession>A0ABM7RIY6</accession>
<dbReference type="InterPro" id="IPR012337">
    <property type="entry name" value="RNaseH-like_sf"/>
</dbReference>
<name>A0ABM7RIY6_9BACT</name>
<evidence type="ECO:0000256" key="8">
    <source>
        <dbReference type="ARBA" id="ARBA00022722"/>
    </source>
</evidence>
<keyword evidence="9 13" id="KW-0479">Metal-binding</keyword>
<evidence type="ECO:0000256" key="6">
    <source>
        <dbReference type="ARBA" id="ARBA00019179"/>
    </source>
</evidence>
<evidence type="ECO:0000256" key="12">
    <source>
        <dbReference type="ARBA" id="ARBA00023211"/>
    </source>
</evidence>
<comment type="similarity">
    <text evidence="4">Belongs to the RNase HII family. RnhC subfamily.</text>
</comment>
<evidence type="ECO:0000256" key="10">
    <source>
        <dbReference type="ARBA" id="ARBA00022759"/>
    </source>
</evidence>
<dbReference type="PANTHER" id="PTHR10954">
    <property type="entry name" value="RIBONUCLEASE H2 SUBUNIT A"/>
    <property type="match status" value="1"/>
</dbReference>
<evidence type="ECO:0000256" key="2">
    <source>
        <dbReference type="ARBA" id="ARBA00004065"/>
    </source>
</evidence>
<evidence type="ECO:0000256" key="15">
    <source>
        <dbReference type="RuleBase" id="RU003515"/>
    </source>
</evidence>
<evidence type="ECO:0000256" key="9">
    <source>
        <dbReference type="ARBA" id="ARBA00022723"/>
    </source>
</evidence>
<dbReference type="SUPFAM" id="SSF53098">
    <property type="entry name" value="Ribonuclease H-like"/>
    <property type="match status" value="1"/>
</dbReference>
<evidence type="ECO:0000259" key="16">
    <source>
        <dbReference type="PROSITE" id="PS51975"/>
    </source>
</evidence>
<keyword evidence="10 13" id="KW-0255">Endonuclease</keyword>
<evidence type="ECO:0000313" key="18">
    <source>
        <dbReference type="Proteomes" id="UP001374893"/>
    </source>
</evidence>
<protein>
    <recommendedName>
        <fullName evidence="6 13">Ribonuclease HII</fullName>
        <shortName evidence="13">RNase HII</shortName>
        <ecNumber evidence="5 13">3.1.26.4</ecNumber>
    </recommendedName>
</protein>
<dbReference type="EC" id="3.1.26.4" evidence="5 13"/>
<feature type="binding site" evidence="13 14">
    <location>
        <position position="23"/>
    </location>
    <ligand>
        <name>a divalent metal cation</name>
        <dbReference type="ChEBI" id="CHEBI:60240"/>
    </ligand>
</feature>
<dbReference type="NCBIfam" id="NF000594">
    <property type="entry name" value="PRK00015.1-1"/>
    <property type="match status" value="1"/>
</dbReference>
<comment type="function">
    <text evidence="2 13 15">Endonuclease that specifically degrades the RNA of RNA-DNA hybrids.</text>
</comment>
<comment type="catalytic activity">
    <reaction evidence="1 13 14 15">
        <text>Endonucleolytic cleavage to 5'-phosphomonoester.</text>
        <dbReference type="EC" id="3.1.26.4"/>
    </reaction>
</comment>
<proteinExistence type="inferred from homology"/>
<keyword evidence="7 13" id="KW-0963">Cytoplasm</keyword>
<feature type="binding site" evidence="13 14">
    <location>
        <position position="22"/>
    </location>
    <ligand>
        <name>a divalent metal cation</name>
        <dbReference type="ChEBI" id="CHEBI:60240"/>
    </ligand>
</feature>
<dbReference type="InterPro" id="IPR036397">
    <property type="entry name" value="RNaseH_sf"/>
</dbReference>
<gene>
    <name evidence="13 17" type="primary">rnhB</name>
    <name evidence="17" type="ORF">HAHE_39010</name>
</gene>
<dbReference type="Pfam" id="PF01351">
    <property type="entry name" value="RNase_HII"/>
    <property type="match status" value="1"/>
</dbReference>
<dbReference type="NCBIfam" id="NF000595">
    <property type="entry name" value="PRK00015.1-3"/>
    <property type="match status" value="1"/>
</dbReference>
<evidence type="ECO:0000256" key="3">
    <source>
        <dbReference type="ARBA" id="ARBA00004496"/>
    </source>
</evidence>
<evidence type="ECO:0000256" key="11">
    <source>
        <dbReference type="ARBA" id="ARBA00022801"/>
    </source>
</evidence>
<comment type="cofactor">
    <cofactor evidence="13 14">
        <name>Mn(2+)</name>
        <dbReference type="ChEBI" id="CHEBI:29035"/>
    </cofactor>
    <cofactor evidence="13 14">
        <name>Mg(2+)</name>
        <dbReference type="ChEBI" id="CHEBI:18420"/>
    </cofactor>
    <text evidence="13 14">Manganese or magnesium. Binds 1 divalent metal ion per monomer in the absence of substrate. May bind a second metal ion after substrate binding.</text>
</comment>
<reference evidence="17 18" key="1">
    <citation type="submission" date="2021-06" db="EMBL/GenBank/DDBJ databases">
        <title>Complete genome of Haloferula helveola possessing various polysaccharide degrading enzymes.</title>
        <authorList>
            <person name="Takami H."/>
            <person name="Huang C."/>
            <person name="Hamasaki K."/>
        </authorList>
    </citation>
    <scope>NUCLEOTIDE SEQUENCE [LARGE SCALE GENOMIC DNA]</scope>
    <source>
        <strain evidence="17 18">CN-1</strain>
    </source>
</reference>
<dbReference type="RefSeq" id="WP_338686860.1">
    <property type="nucleotide sequence ID" value="NZ_AP024702.1"/>
</dbReference>
<dbReference type="HAMAP" id="MF_00052_B">
    <property type="entry name" value="RNase_HII_B"/>
    <property type="match status" value="1"/>
</dbReference>
<keyword evidence="18" id="KW-1185">Reference proteome</keyword>
<dbReference type="InterPro" id="IPR022898">
    <property type="entry name" value="RNase_HII"/>
</dbReference>